<comment type="caution">
    <text evidence="10">The sequence shown here is derived from an EMBL/GenBank/DDBJ whole genome shotgun (WGS) entry which is preliminary data.</text>
</comment>
<name>A0A949NDQ3_9FIRM</name>
<gene>
    <name evidence="10" type="ORF">KTH89_06745</name>
</gene>
<evidence type="ECO:0000256" key="7">
    <source>
        <dbReference type="ARBA" id="ARBA00022967"/>
    </source>
</evidence>
<dbReference type="SUPFAM" id="SSF52540">
    <property type="entry name" value="P-loop containing nucleoside triphosphate hydrolases"/>
    <property type="match status" value="2"/>
</dbReference>
<reference evidence="10" key="1">
    <citation type="submission" date="2021-06" db="EMBL/GenBank/DDBJ databases">
        <title>Description of novel taxa of the family Lachnospiraceae.</title>
        <authorList>
            <person name="Chaplin A.V."/>
            <person name="Sokolova S.R."/>
            <person name="Pikina A.P."/>
            <person name="Korzhanova M."/>
            <person name="Belova V."/>
            <person name="Korostin D."/>
            <person name="Efimov B.A."/>
        </authorList>
    </citation>
    <scope>NUCLEOTIDE SEQUENCE</scope>
    <source>
        <strain evidence="10">ASD5720</strain>
    </source>
</reference>
<dbReference type="InterPro" id="IPR050107">
    <property type="entry name" value="ABC_carbohydrate_import_ATPase"/>
</dbReference>
<keyword evidence="6 10" id="KW-0067">ATP-binding</keyword>
<dbReference type="PROSITE" id="PS00211">
    <property type="entry name" value="ABC_TRANSPORTER_1"/>
    <property type="match status" value="2"/>
</dbReference>
<organism evidence="10 11">
    <name type="scientific">Diplocloster agilis</name>
    <dbReference type="NCBI Taxonomy" id="2850323"/>
    <lineage>
        <taxon>Bacteria</taxon>
        <taxon>Bacillati</taxon>
        <taxon>Bacillota</taxon>
        <taxon>Clostridia</taxon>
        <taxon>Lachnospirales</taxon>
        <taxon>Lachnospiraceae</taxon>
        <taxon>Diplocloster</taxon>
    </lineage>
</organism>
<dbReference type="RefSeq" id="WP_238721141.1">
    <property type="nucleotide sequence ID" value="NZ_JAHQCW010000008.1"/>
</dbReference>
<proteinExistence type="predicted"/>
<dbReference type="EMBL" id="JAHQCW010000008">
    <property type="protein sequence ID" value="MBU9736231.1"/>
    <property type="molecule type" value="Genomic_DNA"/>
</dbReference>
<dbReference type="FunFam" id="3.40.50.300:FF:000127">
    <property type="entry name" value="Ribose import ATP-binding protein RbsA"/>
    <property type="match status" value="1"/>
</dbReference>
<dbReference type="CDD" id="cd03216">
    <property type="entry name" value="ABC_Carb_Monos_I"/>
    <property type="match status" value="1"/>
</dbReference>
<protein>
    <submittedName>
        <fullName evidence="10">ABC transporter ATP-binding protein</fullName>
    </submittedName>
</protein>
<evidence type="ECO:0000256" key="1">
    <source>
        <dbReference type="ARBA" id="ARBA00004202"/>
    </source>
</evidence>
<dbReference type="InterPro" id="IPR017871">
    <property type="entry name" value="ABC_transporter-like_CS"/>
</dbReference>
<evidence type="ECO:0000256" key="8">
    <source>
        <dbReference type="ARBA" id="ARBA00023136"/>
    </source>
</evidence>
<dbReference type="AlphaFoldDB" id="A0A949NDQ3"/>
<dbReference type="Proteomes" id="UP000712157">
    <property type="component" value="Unassembled WGS sequence"/>
</dbReference>
<dbReference type="PANTHER" id="PTHR43790:SF4">
    <property type="entry name" value="GUANOSINE IMPORT ATP-BINDING PROTEIN NUPO"/>
    <property type="match status" value="1"/>
</dbReference>
<dbReference type="Gene3D" id="3.40.50.300">
    <property type="entry name" value="P-loop containing nucleotide triphosphate hydrolases"/>
    <property type="match status" value="2"/>
</dbReference>
<comment type="subcellular location">
    <subcellularLocation>
        <location evidence="1">Cell membrane</location>
        <topology evidence="1">Peripheral membrane protein</topology>
    </subcellularLocation>
</comment>
<evidence type="ECO:0000313" key="10">
    <source>
        <dbReference type="EMBL" id="MBU9736231.1"/>
    </source>
</evidence>
<keyword evidence="8" id="KW-0472">Membrane</keyword>
<dbReference type="InterPro" id="IPR003593">
    <property type="entry name" value="AAA+_ATPase"/>
</dbReference>
<feature type="domain" description="ABC transporter" evidence="9">
    <location>
        <begin position="7"/>
        <end position="247"/>
    </location>
</feature>
<dbReference type="GO" id="GO:0005886">
    <property type="term" value="C:plasma membrane"/>
    <property type="evidence" value="ECO:0007669"/>
    <property type="project" value="UniProtKB-SubCell"/>
</dbReference>
<keyword evidence="4" id="KW-0677">Repeat</keyword>
<evidence type="ECO:0000256" key="2">
    <source>
        <dbReference type="ARBA" id="ARBA00022448"/>
    </source>
</evidence>
<evidence type="ECO:0000259" key="9">
    <source>
        <dbReference type="PROSITE" id="PS50893"/>
    </source>
</evidence>
<dbReference type="SMART" id="SM00382">
    <property type="entry name" value="AAA"/>
    <property type="match status" value="1"/>
</dbReference>
<dbReference type="PROSITE" id="PS50893">
    <property type="entry name" value="ABC_TRANSPORTER_2"/>
    <property type="match status" value="2"/>
</dbReference>
<keyword evidence="5" id="KW-0547">Nucleotide-binding</keyword>
<dbReference type="CDD" id="cd03215">
    <property type="entry name" value="ABC_Carb_Monos_II"/>
    <property type="match status" value="1"/>
</dbReference>
<keyword evidence="7" id="KW-1278">Translocase</keyword>
<dbReference type="InterPro" id="IPR027417">
    <property type="entry name" value="P-loop_NTPase"/>
</dbReference>
<dbReference type="InterPro" id="IPR003439">
    <property type="entry name" value="ABC_transporter-like_ATP-bd"/>
</dbReference>
<evidence type="ECO:0000256" key="3">
    <source>
        <dbReference type="ARBA" id="ARBA00022475"/>
    </source>
</evidence>
<accession>A0A949NDQ3</accession>
<dbReference type="GO" id="GO:0016887">
    <property type="term" value="F:ATP hydrolysis activity"/>
    <property type="evidence" value="ECO:0007669"/>
    <property type="project" value="InterPro"/>
</dbReference>
<evidence type="ECO:0000256" key="6">
    <source>
        <dbReference type="ARBA" id="ARBA00022840"/>
    </source>
</evidence>
<keyword evidence="2" id="KW-0813">Transport</keyword>
<keyword evidence="3" id="KW-1003">Cell membrane</keyword>
<evidence type="ECO:0000313" key="11">
    <source>
        <dbReference type="Proteomes" id="UP000712157"/>
    </source>
</evidence>
<keyword evidence="11" id="KW-1185">Reference proteome</keyword>
<dbReference type="PANTHER" id="PTHR43790">
    <property type="entry name" value="CARBOHYDRATE TRANSPORT ATP-BINDING PROTEIN MG119-RELATED"/>
    <property type="match status" value="1"/>
</dbReference>
<evidence type="ECO:0000256" key="5">
    <source>
        <dbReference type="ARBA" id="ARBA00022741"/>
    </source>
</evidence>
<feature type="domain" description="ABC transporter" evidence="9">
    <location>
        <begin position="264"/>
        <end position="509"/>
    </location>
</feature>
<sequence>MQQQKTVEMKNIHKQFPFVKAVDGARFDLFKGEIHSLIGENGAGKSTMMKILYGMYPIDQGEIFLNGEKVDLSKYNTHSAIKHGIGMVHQEFMLVKEMTVLENIILGVEPTKRNSKMALDFTAARKKINHYIENYQMNVHLDRKVLNISVGEMQRVEIIKALYRGADVLILDEPTAVLTPQEADKLFEILDIMRKDGVTIVFISHKLKEVMAISDRISVMRGGKYVATVHKSDTTIPELAKMMVGREVFLDGKRSMVEVGEPVLQVKNVYVPSERELSKNRDISFMVRAGEVLGVAGIDGNGQSELGEAIAGLRPVEKGEIILGDKVISNKAPHYVRDCGLAHIPEDRNDRGLNKEHTVTYNLVAAEIGDAPFSKYSIISEKEMRKVSEERIERFDIRPRDPRNLAMGFSGGNAQKIVVARELGAPGKKLLLAAQPTRGVDIGSIEGIRRLIDKAKREGLGVLLISADIDEILALSDRIIVMYEGRISGEVVNDEYLTDEKLGMLMLGGEADAKS</sequence>
<evidence type="ECO:0000256" key="4">
    <source>
        <dbReference type="ARBA" id="ARBA00022737"/>
    </source>
</evidence>
<dbReference type="Pfam" id="PF00005">
    <property type="entry name" value="ABC_tran"/>
    <property type="match status" value="2"/>
</dbReference>
<dbReference type="GO" id="GO:0005524">
    <property type="term" value="F:ATP binding"/>
    <property type="evidence" value="ECO:0007669"/>
    <property type="project" value="UniProtKB-KW"/>
</dbReference>